<protein>
    <recommendedName>
        <fullName evidence="2">ribonuclease H</fullName>
        <ecNumber evidence="2">3.1.26.4</ecNumber>
    </recommendedName>
</protein>
<dbReference type="InterPro" id="IPR041577">
    <property type="entry name" value="RT_RNaseH_2"/>
</dbReference>
<dbReference type="Pfam" id="PF00078">
    <property type="entry name" value="RVT_1"/>
    <property type="match status" value="1"/>
</dbReference>
<evidence type="ECO:0000256" key="4">
    <source>
        <dbReference type="SAM" id="Phobius"/>
    </source>
</evidence>
<dbReference type="InterPro" id="IPR043502">
    <property type="entry name" value="DNA/RNA_pol_sf"/>
</dbReference>
<reference evidence="7" key="2">
    <citation type="submission" date="2025-09" db="UniProtKB">
        <authorList>
            <consortium name="Ensembl"/>
        </authorList>
    </citation>
    <scope>IDENTIFICATION</scope>
</reference>
<evidence type="ECO:0000259" key="6">
    <source>
        <dbReference type="PROSITE" id="PS50879"/>
    </source>
</evidence>
<dbReference type="Pfam" id="PF17919">
    <property type="entry name" value="RT_RNaseH_2"/>
    <property type="match status" value="1"/>
</dbReference>
<keyword evidence="4" id="KW-0472">Membrane</keyword>
<dbReference type="EC" id="3.1.26.4" evidence="2"/>
<evidence type="ECO:0000256" key="3">
    <source>
        <dbReference type="SAM" id="MobiDB-lite"/>
    </source>
</evidence>
<evidence type="ECO:0000256" key="1">
    <source>
        <dbReference type="ARBA" id="ARBA00010879"/>
    </source>
</evidence>
<dbReference type="Pfam" id="PF00075">
    <property type="entry name" value="RNase_H"/>
    <property type="match status" value="1"/>
</dbReference>
<dbReference type="SUPFAM" id="SSF53098">
    <property type="entry name" value="Ribonuclease H-like"/>
    <property type="match status" value="1"/>
</dbReference>
<evidence type="ECO:0000259" key="5">
    <source>
        <dbReference type="PROSITE" id="PS50878"/>
    </source>
</evidence>
<dbReference type="Gene3D" id="1.10.287.210">
    <property type="match status" value="1"/>
</dbReference>
<dbReference type="PROSITE" id="PS50878">
    <property type="entry name" value="RT_POL"/>
    <property type="match status" value="1"/>
</dbReference>
<keyword evidence="4" id="KW-1133">Transmembrane helix</keyword>
<dbReference type="Gene3D" id="3.30.70.270">
    <property type="match status" value="2"/>
</dbReference>
<dbReference type="OrthoDB" id="9030204at2759"/>
<sequence length="1542" mass="175125">MPREEEWRTAPTLPAAPDPHALLLEIPGVWAEENPPGLAINIPPVYVELKPGATPVALRQYHIPQKAKQNIQIHLQRLKDNGILKFCVSPWNTPLLPVLKEGTQEYRPVQDLRAVNEATVTLHPVVPNPYNLLALIPGDTQYYTVLDLKDAFFCIRLAPASQPLFAFQWEESTTGARHQMTWTRLPQGFKNSPTIFGCALSQDLLAFNAQPDKVVLLQYVDDLLLASPTEKDCLSATKALLHLLSQAGYRVSKKKAQICKQSVKYLGFQLTGTKRALGAERKEAVCRIPQPKTRRQVREFLGAAGFCRLWIPNFADIAKPLHQATKGGELDPFHWEEEQTAAFLKLKTLLMEAPALGLPDHSKPFQLFVHEHNQTATGVLVQTFGSWLRPVAYLSKQLDPVACGLPPCLKAVAATAMLIAEADKLTLGQVLHVKVPHAVKALLDVKGGYWFSNSRMTKYQAMMCENPRVHLDLIATLNPATLLPDCEEDPDHECLQVMEEVFSSRPDLKDVPLDKYDLQLFTDGSSYMDDGKKVSGYAVVSAEEVIEAKPLPGHTSAQLAEITALTRALEISEGKRVNIYTDSKYAFMTVHAHGALYKERGLLTSSGQQIKYAAEITALLEAVWKPSAVSIMHCRGHQKGRDEIPKGNRRADQAAKAAAKPPPPTEDQAKVMICKQEPQPSMPNYEFYMNLKKFEPHGEFIEIILHKWQNDFELLELNHDYIQWLFPTRAQGRNFYSTPLNPQETRLMINTSEVQQRLRRAYKMMLKFFGVKIVGGEEDKETTEVERAENFASRFENLTNHPHNNLRITRILHSLGELGAEEYQVPLVRFFLKEILIKNRLPRMKKSAMDFFIPAVRDSQDRQDLLFFAWRYYFPKEEFIWGNHGELARYKPKPVVAALLPAPLSEWTPVYSEKEKKWLTEEPGGYGEDGWFQMENGRMVLPATLAPEIVRALHASTHRGREMMGTGPDHPPAEMGVLMGTGPDHLPTGDNHRVFFRGPAPTLDRPDMFFTFEIPAGRDWVYVAVKRIAQGILTIGAVVALILYLANLIYGLSRGACPNCTNAAGKVDISHIWNGTHPVMENRTMWRQKREVSSEILPRGHLLVQFKYDYAKKSGQEACWVCSRMHPETIHIPFASVPMNLSMFASGNITIHSFRPPREQPEMYEAGYPIIGYIYPPEWCFQIGPDKDTHKKEGCYSSKFNWTSYIYTIDTEGHSNYLYIQCRKLTSQQERVIEEESGGMQSVLETTRRMRRMMLELAKGTLHLSPFMLEEGYQVCCGRVCYTWVPPTITGMCYLAKLVPIQRLRGEDKNTDTELHPRYPLVFERPKRELFAKMDRIWTWLPAWTGWGGEIMRRLNSYVNLMDEILNRTSMDIQLLNLEMREIRKVQMIHDMALEQISAALNGLCEMTMHYECCTFIRNTTHEVPDYYQVIQDHQEKVAQLQGSARRIAAEGWNPLRGFGAMGEWFGSILRFISQIGSMILMVVVVLIIGILIYRIGLCIWPLCKAALTPTQTQKIPLIIPQGMFPANGKSPQYSEFQNSGV</sequence>
<dbReference type="InterPro" id="IPR051320">
    <property type="entry name" value="Viral_Replic_Matur_Polypro"/>
</dbReference>
<dbReference type="InterPro" id="IPR036397">
    <property type="entry name" value="RNaseH_sf"/>
</dbReference>
<feature type="compositionally biased region" description="Basic and acidic residues" evidence="3">
    <location>
        <begin position="639"/>
        <end position="653"/>
    </location>
</feature>
<name>A0A8C5MRC7_9ANUR</name>
<dbReference type="Gene3D" id="3.10.10.10">
    <property type="entry name" value="HIV Type 1 Reverse Transcriptase, subunit A, domain 1"/>
    <property type="match status" value="1"/>
</dbReference>
<proteinExistence type="inferred from homology"/>
<dbReference type="GO" id="GO:0038023">
    <property type="term" value="F:signaling receptor activity"/>
    <property type="evidence" value="ECO:0007669"/>
    <property type="project" value="InterPro"/>
</dbReference>
<accession>A0A8C5MRC7</accession>
<keyword evidence="8" id="KW-1185">Reference proteome</keyword>
<dbReference type="GeneTree" id="ENSGT00940000160750"/>
<dbReference type="Gene3D" id="1.10.340.70">
    <property type="match status" value="1"/>
</dbReference>
<dbReference type="GO" id="GO:0016020">
    <property type="term" value="C:membrane"/>
    <property type="evidence" value="ECO:0007669"/>
    <property type="project" value="InterPro"/>
</dbReference>
<evidence type="ECO:0000313" key="8">
    <source>
        <dbReference type="Proteomes" id="UP000694569"/>
    </source>
</evidence>
<dbReference type="GO" id="GO:0004523">
    <property type="term" value="F:RNA-DNA hybrid ribonuclease activity"/>
    <property type="evidence" value="ECO:0007669"/>
    <property type="project" value="UniProtKB-EC"/>
</dbReference>
<dbReference type="InterPro" id="IPR012337">
    <property type="entry name" value="RNaseH-like_sf"/>
</dbReference>
<keyword evidence="4" id="KW-0812">Transmembrane</keyword>
<feature type="domain" description="Reverse transcriptase" evidence="5">
    <location>
        <begin position="79"/>
        <end position="270"/>
    </location>
</feature>
<dbReference type="PROSITE" id="PS50879">
    <property type="entry name" value="RNASE_H_1"/>
    <property type="match status" value="1"/>
</dbReference>
<feature type="region of interest" description="Disordered" evidence="3">
    <location>
        <begin position="638"/>
        <end position="667"/>
    </location>
</feature>
<comment type="similarity">
    <text evidence="1">Belongs to the beta type-B retroviral polymerase family. HERV class-II K(HML-2) pol subfamily.</text>
</comment>
<dbReference type="Gene3D" id="3.30.420.10">
    <property type="entry name" value="Ribonuclease H-like superfamily/Ribonuclease H"/>
    <property type="match status" value="1"/>
</dbReference>
<dbReference type="InterPro" id="IPR006757">
    <property type="entry name" value="OGF_rcpt"/>
</dbReference>
<dbReference type="CDD" id="cd03715">
    <property type="entry name" value="RT_ZFREV_like"/>
    <property type="match status" value="1"/>
</dbReference>
<evidence type="ECO:0000313" key="7">
    <source>
        <dbReference type="Ensembl" id="ENSLLEP00000016735.1"/>
    </source>
</evidence>
<feature type="transmembrane region" description="Helical" evidence="4">
    <location>
        <begin position="1479"/>
        <end position="1503"/>
    </location>
</feature>
<dbReference type="InterPro" id="IPR000477">
    <property type="entry name" value="RT_dom"/>
</dbReference>
<organism evidence="7 8">
    <name type="scientific">Leptobrachium leishanense</name>
    <name type="common">Leishan spiny toad</name>
    <dbReference type="NCBI Taxonomy" id="445787"/>
    <lineage>
        <taxon>Eukaryota</taxon>
        <taxon>Metazoa</taxon>
        <taxon>Chordata</taxon>
        <taxon>Craniata</taxon>
        <taxon>Vertebrata</taxon>
        <taxon>Euteleostomi</taxon>
        <taxon>Amphibia</taxon>
        <taxon>Batrachia</taxon>
        <taxon>Anura</taxon>
        <taxon>Pelobatoidea</taxon>
        <taxon>Megophryidae</taxon>
        <taxon>Leptobrachium</taxon>
    </lineage>
</organism>
<dbReference type="InterPro" id="IPR002156">
    <property type="entry name" value="RNaseH_domain"/>
</dbReference>
<dbReference type="Proteomes" id="UP000694569">
    <property type="component" value="Unplaced"/>
</dbReference>
<dbReference type="Pfam" id="PF04664">
    <property type="entry name" value="OGFr_N"/>
    <property type="match status" value="1"/>
</dbReference>
<dbReference type="Ensembl" id="ENSLLET00000017370.1">
    <property type="protein sequence ID" value="ENSLLEP00000016735.1"/>
    <property type="gene ID" value="ENSLLEG00000010654.1"/>
</dbReference>
<dbReference type="InterPro" id="IPR043128">
    <property type="entry name" value="Rev_trsase/Diguanyl_cyclase"/>
</dbReference>
<dbReference type="FunFam" id="3.30.70.270:FF:000020">
    <property type="entry name" value="Transposon Tf2-6 polyprotein-like Protein"/>
    <property type="match status" value="1"/>
</dbReference>
<dbReference type="Gene3D" id="3.10.20.370">
    <property type="match status" value="1"/>
</dbReference>
<dbReference type="GO" id="GO:0006259">
    <property type="term" value="P:DNA metabolic process"/>
    <property type="evidence" value="ECO:0007669"/>
    <property type="project" value="UniProtKB-ARBA"/>
</dbReference>
<feature type="domain" description="RNase H type-1" evidence="6">
    <location>
        <begin position="514"/>
        <end position="660"/>
    </location>
</feature>
<dbReference type="SUPFAM" id="SSF56672">
    <property type="entry name" value="DNA/RNA polymerases"/>
    <property type="match status" value="1"/>
</dbReference>
<dbReference type="PANTHER" id="PTHR33064:SF38">
    <property type="entry name" value="LRRGT00076-LIKE"/>
    <property type="match status" value="1"/>
</dbReference>
<dbReference type="GO" id="GO:0003676">
    <property type="term" value="F:nucleic acid binding"/>
    <property type="evidence" value="ECO:0007669"/>
    <property type="project" value="InterPro"/>
</dbReference>
<reference evidence="7" key="1">
    <citation type="submission" date="2025-08" db="UniProtKB">
        <authorList>
            <consortium name="Ensembl"/>
        </authorList>
    </citation>
    <scope>IDENTIFICATION</scope>
</reference>
<dbReference type="CDD" id="cd09273">
    <property type="entry name" value="RNase_HI_RT_Bel"/>
    <property type="match status" value="1"/>
</dbReference>
<dbReference type="PANTHER" id="PTHR33064">
    <property type="entry name" value="POL PROTEIN"/>
    <property type="match status" value="1"/>
</dbReference>
<evidence type="ECO:0000256" key="2">
    <source>
        <dbReference type="ARBA" id="ARBA00012180"/>
    </source>
</evidence>